<dbReference type="STRING" id="80972.ENSAOCP00000023536"/>
<evidence type="ECO:0000256" key="2">
    <source>
        <dbReference type="ARBA" id="ARBA00023157"/>
    </source>
</evidence>
<proteinExistence type="predicted"/>
<protein>
    <recommendedName>
        <fullName evidence="3">UMOD/GP2/OIT3-like D8C domain-containing protein</fullName>
    </recommendedName>
</protein>
<dbReference type="Proteomes" id="UP001501940">
    <property type="component" value="Chromosome 4"/>
</dbReference>
<dbReference type="Ensembl" id="ENSAOCT00000005105.2">
    <property type="protein sequence ID" value="ENSAOCP00000023536.2"/>
    <property type="gene ID" value="ENSAOCG00000009730.2"/>
</dbReference>
<dbReference type="GeneTree" id="ENSGT00940000156038"/>
<feature type="domain" description="UMOD/GP2/OIT3-like D8C" evidence="3">
    <location>
        <begin position="51"/>
        <end position="138"/>
    </location>
</feature>
<reference evidence="4" key="2">
    <citation type="submission" date="2025-08" db="UniProtKB">
        <authorList>
            <consortium name="Ensembl"/>
        </authorList>
    </citation>
    <scope>IDENTIFICATION</scope>
</reference>
<reference evidence="4 5" key="1">
    <citation type="submission" date="2022-01" db="EMBL/GenBank/DDBJ databases">
        <title>A chromosome-scale genome assembly of the false clownfish, Amphiprion ocellaris.</title>
        <authorList>
            <person name="Ryu T."/>
        </authorList>
    </citation>
    <scope>NUCLEOTIDE SEQUENCE [LARGE SCALE GENOMIC DNA]</scope>
</reference>
<keyword evidence="2" id="KW-1015">Disulfide bond</keyword>
<accession>A0A3Q1CXL3</accession>
<sequence>GRLSPAVLHVMMKPPAWSQEKEATLSPTRPCLVSVKKTIHCDGNIRWQGWYRMFLGQSSARIPDWCVSQFSCGTHAPIWMTQPHPTEYGRILSRTVCSSWLNGCCYFSSPTIQVKLCYGNYYVYKLQQPPGCALAYCAGNFFKSIIIL</sequence>
<evidence type="ECO:0000313" key="4">
    <source>
        <dbReference type="Ensembl" id="ENSAOCP00000023536.2"/>
    </source>
</evidence>
<evidence type="ECO:0000256" key="1">
    <source>
        <dbReference type="ARBA" id="ARBA00022729"/>
    </source>
</evidence>
<keyword evidence="1" id="KW-0732">Signal</keyword>
<keyword evidence="5" id="KW-1185">Reference proteome</keyword>
<dbReference type="Pfam" id="PF23283">
    <property type="entry name" value="D8C_UMOD"/>
    <property type="match status" value="1"/>
</dbReference>
<dbReference type="OMA" id="CDKNIDW"/>
<reference evidence="4" key="3">
    <citation type="submission" date="2025-09" db="UniProtKB">
        <authorList>
            <consortium name="Ensembl"/>
        </authorList>
    </citation>
    <scope>IDENTIFICATION</scope>
</reference>
<organism evidence="4 5">
    <name type="scientific">Amphiprion ocellaris</name>
    <name type="common">Clown anemonefish</name>
    <dbReference type="NCBI Taxonomy" id="80972"/>
    <lineage>
        <taxon>Eukaryota</taxon>
        <taxon>Metazoa</taxon>
        <taxon>Chordata</taxon>
        <taxon>Craniata</taxon>
        <taxon>Vertebrata</taxon>
        <taxon>Euteleostomi</taxon>
        <taxon>Actinopterygii</taxon>
        <taxon>Neopterygii</taxon>
        <taxon>Teleostei</taxon>
        <taxon>Neoteleostei</taxon>
        <taxon>Acanthomorphata</taxon>
        <taxon>Ovalentaria</taxon>
        <taxon>Pomacentridae</taxon>
        <taxon>Amphiprion</taxon>
    </lineage>
</organism>
<evidence type="ECO:0000259" key="3">
    <source>
        <dbReference type="Pfam" id="PF23283"/>
    </source>
</evidence>
<dbReference type="AlphaFoldDB" id="A0A3Q1CXL3"/>
<name>A0A3Q1CXL3_AMPOC</name>
<evidence type="ECO:0000313" key="5">
    <source>
        <dbReference type="Proteomes" id="UP001501940"/>
    </source>
</evidence>
<dbReference type="InterPro" id="IPR057774">
    <property type="entry name" value="D8C_UMOD/GP2/OIT3-like"/>
</dbReference>